<dbReference type="AlphaFoldDB" id="A0A6C0EBA7"/>
<sequence>MAFKWSNMIANQILHTGRQLRKYPVSIGIGLSVGIGSWAYYRTVKNIENDILTNSFYYYHKSKLERFIIERSTTIQKAFVTANMYDLIKLYNFEILKYAVLRDPNFLGRVPSYTTYENMYVDIKQFIFGGKIYHKIDKMYDELILVILDREVITQPMTLEYLCPRTKGKDYSAKNRILQNNISTYIDKYGGDIKKLIDMNFNYYYRDFLFTKLIEVDPDNIKYIPTILNNYRDYIDLALRKNPLALRYVEHKYQTIEDARKCVMVDGLYIQYIGNKPEIICLLAVEQNPEALSLIPDENQTHEICAKAVSKKGETLQYCKNQTQNIVKLALTQNPDSIEHINFHYFQDSDLLDFIIFYLEKGGSFKKLEALLRKKDDGVKSTRCCTAHKKFVSLLRNNYIQQIALKMDPSCAEDLKYIKN</sequence>
<evidence type="ECO:0000313" key="1">
    <source>
        <dbReference type="EMBL" id="QHT26022.1"/>
    </source>
</evidence>
<name>A0A6C0EBA7_9ZZZZ</name>
<reference evidence="1" key="1">
    <citation type="journal article" date="2020" name="Nature">
        <title>Giant virus diversity and host interactions through global metagenomics.</title>
        <authorList>
            <person name="Schulz F."/>
            <person name="Roux S."/>
            <person name="Paez-Espino D."/>
            <person name="Jungbluth S."/>
            <person name="Walsh D.A."/>
            <person name="Denef V.J."/>
            <person name="McMahon K.D."/>
            <person name="Konstantinidis K.T."/>
            <person name="Eloe-Fadrosh E.A."/>
            <person name="Kyrpides N.C."/>
            <person name="Woyke T."/>
        </authorList>
    </citation>
    <scope>NUCLEOTIDE SEQUENCE</scope>
    <source>
        <strain evidence="1">GVMAG-M-3300023179-27</strain>
    </source>
</reference>
<evidence type="ECO:0008006" key="2">
    <source>
        <dbReference type="Google" id="ProtNLM"/>
    </source>
</evidence>
<accession>A0A6C0EBA7</accession>
<organism evidence="1">
    <name type="scientific">viral metagenome</name>
    <dbReference type="NCBI Taxonomy" id="1070528"/>
    <lineage>
        <taxon>unclassified sequences</taxon>
        <taxon>metagenomes</taxon>
        <taxon>organismal metagenomes</taxon>
    </lineage>
</organism>
<dbReference type="EMBL" id="MN739777">
    <property type="protein sequence ID" value="QHT26022.1"/>
    <property type="molecule type" value="Genomic_DNA"/>
</dbReference>
<proteinExistence type="predicted"/>
<protein>
    <recommendedName>
        <fullName evidence="2">DUF4116 domain-containing protein</fullName>
    </recommendedName>
</protein>